<dbReference type="Proteomes" id="UP000682733">
    <property type="component" value="Unassembled WGS sequence"/>
</dbReference>
<keyword evidence="6" id="KW-1185">Reference proteome</keyword>
<dbReference type="Proteomes" id="UP000677228">
    <property type="component" value="Unassembled WGS sequence"/>
</dbReference>
<evidence type="ECO:0000256" key="1">
    <source>
        <dbReference type="SAM" id="MobiDB-lite"/>
    </source>
</evidence>
<evidence type="ECO:0000313" key="3">
    <source>
        <dbReference type="EMBL" id="CAF0883089.1"/>
    </source>
</evidence>
<dbReference type="Proteomes" id="UP000663829">
    <property type="component" value="Unassembled WGS sequence"/>
</dbReference>
<dbReference type="EMBL" id="CAJNOK010002984">
    <property type="protein sequence ID" value="CAF0883089.1"/>
    <property type="molecule type" value="Genomic_DNA"/>
</dbReference>
<protein>
    <submittedName>
        <fullName evidence="2">Uncharacterized protein</fullName>
    </submittedName>
</protein>
<evidence type="ECO:0000313" key="6">
    <source>
        <dbReference type="Proteomes" id="UP000663829"/>
    </source>
</evidence>
<proteinExistence type="predicted"/>
<sequence>MTIDEWHDKNKQSLSLDNLKLDEPDNYKLVITNTNGKLNASITCQCGSLIKLFRNRTYFQLSNFYNHLKSDKCTMIKSKQQQTSSDDRHNNQNNNNNQNDTNDNQQQ</sequence>
<organism evidence="2 6">
    <name type="scientific">Didymodactylos carnosus</name>
    <dbReference type="NCBI Taxonomy" id="1234261"/>
    <lineage>
        <taxon>Eukaryota</taxon>
        <taxon>Metazoa</taxon>
        <taxon>Spiralia</taxon>
        <taxon>Gnathifera</taxon>
        <taxon>Rotifera</taxon>
        <taxon>Eurotatoria</taxon>
        <taxon>Bdelloidea</taxon>
        <taxon>Philodinida</taxon>
        <taxon>Philodinidae</taxon>
        <taxon>Didymodactylos</taxon>
    </lineage>
</organism>
<dbReference type="AlphaFoldDB" id="A0A813XV82"/>
<feature type="compositionally biased region" description="Low complexity" evidence="1">
    <location>
        <begin position="91"/>
        <end position="107"/>
    </location>
</feature>
<feature type="region of interest" description="Disordered" evidence="1">
    <location>
        <begin position="76"/>
        <end position="107"/>
    </location>
</feature>
<evidence type="ECO:0000313" key="5">
    <source>
        <dbReference type="EMBL" id="CAF3666539.1"/>
    </source>
</evidence>
<name>A0A813XV82_9BILA</name>
<dbReference type="Proteomes" id="UP000681722">
    <property type="component" value="Unassembled WGS sequence"/>
</dbReference>
<accession>A0A813XV82</accession>
<comment type="caution">
    <text evidence="2">The sequence shown here is derived from an EMBL/GenBank/DDBJ whole genome shotgun (WGS) entry which is preliminary data.</text>
</comment>
<dbReference type="EMBL" id="CAJOBC010001186">
    <property type="protein sequence ID" value="CAF3662175.1"/>
    <property type="molecule type" value="Genomic_DNA"/>
</dbReference>
<dbReference type="EMBL" id="CAJNOQ010001186">
    <property type="protein sequence ID" value="CAF0875260.1"/>
    <property type="molecule type" value="Genomic_DNA"/>
</dbReference>
<dbReference type="EMBL" id="CAJOBA010002985">
    <property type="protein sequence ID" value="CAF3666539.1"/>
    <property type="molecule type" value="Genomic_DNA"/>
</dbReference>
<gene>
    <name evidence="2" type="ORF">GPM918_LOCUS7315</name>
    <name evidence="3" type="ORF">OVA965_LOCUS8725</name>
    <name evidence="4" type="ORF">SRO942_LOCUS7315</name>
    <name evidence="5" type="ORF">TMI583_LOCUS8721</name>
</gene>
<evidence type="ECO:0000313" key="4">
    <source>
        <dbReference type="EMBL" id="CAF3662175.1"/>
    </source>
</evidence>
<dbReference type="OrthoDB" id="10015309at2759"/>
<reference evidence="2" key="1">
    <citation type="submission" date="2021-02" db="EMBL/GenBank/DDBJ databases">
        <authorList>
            <person name="Nowell W R."/>
        </authorList>
    </citation>
    <scope>NUCLEOTIDE SEQUENCE</scope>
</reference>
<evidence type="ECO:0000313" key="2">
    <source>
        <dbReference type="EMBL" id="CAF0875260.1"/>
    </source>
</evidence>